<comment type="caution">
    <text evidence="1">The sequence shown here is derived from an EMBL/GenBank/DDBJ whole genome shotgun (WGS) entry which is preliminary data.</text>
</comment>
<feature type="non-terminal residue" evidence="1">
    <location>
        <position position="1"/>
    </location>
</feature>
<keyword evidence="2" id="KW-1185">Reference proteome</keyword>
<evidence type="ECO:0000313" key="1">
    <source>
        <dbReference type="EMBL" id="KAJ4435910.1"/>
    </source>
</evidence>
<dbReference type="EMBL" id="JAJSOF020000023">
    <property type="protein sequence ID" value="KAJ4435910.1"/>
    <property type="molecule type" value="Genomic_DNA"/>
</dbReference>
<evidence type="ECO:0000313" key="2">
    <source>
        <dbReference type="Proteomes" id="UP001148838"/>
    </source>
</evidence>
<name>A0ABQ8SP13_PERAM</name>
<sequence length="243" mass="26981">AGFHFYILSIDVVLYCGSRCSLFSLFDSKNLKVRIDKTVILQVVLCGCETWTLALNEEQRLRVFENKVATRVPQSVKALACQSEVALGSEFDPHLGRLSGLVFSEVFPNRKLSNTFEPRVYSVVLSGFADVEPGCGDPAARCMGICGTISTYPNSAAGINGVGGVGFAGVRGDRRPEVVLRDDHTIWFIFSHQSHSLTISMKERDGEFENSDLLRQFYRDTNIEVIIVVSHFILLPLLWCPPC</sequence>
<proteinExistence type="predicted"/>
<gene>
    <name evidence="1" type="ORF">ANN_18530</name>
</gene>
<reference evidence="1 2" key="1">
    <citation type="journal article" date="2022" name="Allergy">
        <title>Genome assembly and annotation of Periplaneta americana reveal a comprehensive cockroach allergen profile.</title>
        <authorList>
            <person name="Wang L."/>
            <person name="Xiong Q."/>
            <person name="Saelim N."/>
            <person name="Wang L."/>
            <person name="Nong W."/>
            <person name="Wan A.T."/>
            <person name="Shi M."/>
            <person name="Liu X."/>
            <person name="Cao Q."/>
            <person name="Hui J.H.L."/>
            <person name="Sookrung N."/>
            <person name="Leung T.F."/>
            <person name="Tungtrongchitr A."/>
            <person name="Tsui S.K.W."/>
        </authorList>
    </citation>
    <scope>NUCLEOTIDE SEQUENCE [LARGE SCALE GENOMIC DNA]</scope>
    <source>
        <strain evidence="1">PWHHKU_190912</strain>
    </source>
</reference>
<organism evidence="1 2">
    <name type="scientific">Periplaneta americana</name>
    <name type="common">American cockroach</name>
    <name type="synonym">Blatta americana</name>
    <dbReference type="NCBI Taxonomy" id="6978"/>
    <lineage>
        <taxon>Eukaryota</taxon>
        <taxon>Metazoa</taxon>
        <taxon>Ecdysozoa</taxon>
        <taxon>Arthropoda</taxon>
        <taxon>Hexapoda</taxon>
        <taxon>Insecta</taxon>
        <taxon>Pterygota</taxon>
        <taxon>Neoptera</taxon>
        <taxon>Polyneoptera</taxon>
        <taxon>Dictyoptera</taxon>
        <taxon>Blattodea</taxon>
        <taxon>Blattoidea</taxon>
        <taxon>Blattidae</taxon>
        <taxon>Blattinae</taxon>
        <taxon>Periplaneta</taxon>
    </lineage>
</organism>
<accession>A0ABQ8SP13</accession>
<dbReference type="Proteomes" id="UP001148838">
    <property type="component" value="Unassembled WGS sequence"/>
</dbReference>
<protein>
    <submittedName>
        <fullName evidence="1">Uncharacterized protein</fullName>
    </submittedName>
</protein>